<dbReference type="InterPro" id="IPR027417">
    <property type="entry name" value="P-loop_NTPase"/>
</dbReference>
<dbReference type="SUPFAM" id="SSF52540">
    <property type="entry name" value="P-loop containing nucleoside triphosphate hydrolases"/>
    <property type="match status" value="1"/>
</dbReference>
<reference evidence="1" key="1">
    <citation type="submission" date="2018-05" db="EMBL/GenBank/DDBJ databases">
        <authorList>
            <person name="Lanie J.A."/>
            <person name="Ng W.-L."/>
            <person name="Kazmierczak K.M."/>
            <person name="Andrzejewski T.M."/>
            <person name="Davidsen T.M."/>
            <person name="Wayne K.J."/>
            <person name="Tettelin H."/>
            <person name="Glass J.I."/>
            <person name="Rusch D."/>
            <person name="Podicherti R."/>
            <person name="Tsui H.-C.T."/>
            <person name="Winkler M.E."/>
        </authorList>
    </citation>
    <scope>NUCLEOTIDE SEQUENCE</scope>
</reference>
<organism evidence="1">
    <name type="scientific">marine metagenome</name>
    <dbReference type="NCBI Taxonomy" id="408172"/>
    <lineage>
        <taxon>unclassified sequences</taxon>
        <taxon>metagenomes</taxon>
        <taxon>ecological metagenomes</taxon>
    </lineage>
</organism>
<name>A0A382VG89_9ZZZZ</name>
<dbReference type="Gene3D" id="3.40.50.300">
    <property type="entry name" value="P-loop containing nucleotide triphosphate hydrolases"/>
    <property type="match status" value="1"/>
</dbReference>
<feature type="non-terminal residue" evidence="1">
    <location>
        <position position="1"/>
    </location>
</feature>
<dbReference type="EMBL" id="UINC01151721">
    <property type="protein sequence ID" value="SVD45487.1"/>
    <property type="molecule type" value="Genomic_DNA"/>
</dbReference>
<dbReference type="AlphaFoldDB" id="A0A382VG89"/>
<sequence>DIPDQKIIDLTKQNKIVYPKMKDSTRDFLVDYFKPYNEKLFELLGERFDWQN</sequence>
<proteinExistence type="predicted"/>
<accession>A0A382VG89</accession>
<evidence type="ECO:0000313" key="1">
    <source>
        <dbReference type="EMBL" id="SVD45487.1"/>
    </source>
</evidence>
<protein>
    <submittedName>
        <fullName evidence="1">Uncharacterized protein</fullName>
    </submittedName>
</protein>
<gene>
    <name evidence="1" type="ORF">METZ01_LOCUS398341</name>
</gene>